<feature type="compositionally biased region" description="Polar residues" evidence="1">
    <location>
        <begin position="452"/>
        <end position="492"/>
    </location>
</feature>
<feature type="compositionally biased region" description="Polar residues" evidence="1">
    <location>
        <begin position="367"/>
        <end position="388"/>
    </location>
</feature>
<reference evidence="2" key="1">
    <citation type="submission" date="2022-01" db="EMBL/GenBank/DDBJ databases">
        <title>Comparative genomics reveals a dynamic genome evolution in the ectomycorrhizal milk-cap (Lactarius) mushrooms.</title>
        <authorList>
            <consortium name="DOE Joint Genome Institute"/>
            <person name="Lebreton A."/>
            <person name="Tang N."/>
            <person name="Kuo A."/>
            <person name="LaButti K."/>
            <person name="Drula E."/>
            <person name="Barry K."/>
            <person name="Clum A."/>
            <person name="Lipzen A."/>
            <person name="Mousain D."/>
            <person name="Ng V."/>
            <person name="Wang R."/>
            <person name="Wang X."/>
            <person name="Dai Y."/>
            <person name="Henrissat B."/>
            <person name="Grigoriev I.V."/>
            <person name="Guerin-Laguette A."/>
            <person name="Yu F."/>
            <person name="Martin F.M."/>
        </authorList>
    </citation>
    <scope>NUCLEOTIDE SEQUENCE</scope>
    <source>
        <strain evidence="2">QP</strain>
    </source>
</reference>
<feature type="region of interest" description="Disordered" evidence="1">
    <location>
        <begin position="554"/>
        <end position="574"/>
    </location>
</feature>
<keyword evidence="3" id="KW-1185">Reference proteome</keyword>
<evidence type="ECO:0000256" key="1">
    <source>
        <dbReference type="SAM" id="MobiDB-lite"/>
    </source>
</evidence>
<sequence length="655" mass="70950">MEHRSGIPTQPRAGLLAACSPPSATFSNDTLNDLLRLIGSQKLSGFSEVNTLGLGGMGSPDSMPLDSVGLHLLGRNPQIQANSSSSPPATPQSSLLGPPLDVNTPHVAYSSEALGSAGQSDALAQGKYHIIRNATHEDLLFAQNPTYMRIYSEYTKVSASLTTLEYRISFPSLQVFWLISHRKAYENLVTNLKNEPITQATMTSAYSTGPPALDPALHPLVTLWTWRAFSKEAKARDEFQPTVNAEGEPESKGFWFLQQTDGSMVDIATVTRMRSASKKSWATMKNKYKTLPPTWMNFTPAMQMEFYLDIESQFPFLRLCEDHYKAQKIGTTDYSHWYKRIMKIGKKRGLPKDEPKDEPDLEDALQDTPNTPKRTRLTPSVALSQQASHGIRRSESHVQFPGNLEFDDHPSPHLSTLSPLPPAPESSPMAPTLTLAQTPSSTTPNTPATSLIPDTQPGSATAPATSKSGESPGQSVDGSVAHSTNSSGLGCPPNSVTVPVSFHASYLLSTLSPRTKAIPNPLISSDVVTRNASTPSPLQLNGIRDHSVTALVEDSQHTPISHTNDKTTTPPTDPGPGPILSGPECPAPKTVPAVGVTKTKNKKASAMRPGTSSTARNLFAIDYLKENTATCEEFAKAWKELDDTTRKASWFSLDL</sequence>
<dbReference type="EMBL" id="JAKELL010000035">
    <property type="protein sequence ID" value="KAH8989749.1"/>
    <property type="molecule type" value="Genomic_DNA"/>
</dbReference>
<feature type="region of interest" description="Disordered" evidence="1">
    <location>
        <begin position="348"/>
        <end position="492"/>
    </location>
</feature>
<protein>
    <submittedName>
        <fullName evidence="2">Uncharacterized protein</fullName>
    </submittedName>
</protein>
<dbReference type="Proteomes" id="UP001201163">
    <property type="component" value="Unassembled WGS sequence"/>
</dbReference>
<gene>
    <name evidence="2" type="ORF">EDB92DRAFT_1817051</name>
</gene>
<comment type="caution">
    <text evidence="2">The sequence shown here is derived from an EMBL/GenBank/DDBJ whole genome shotgun (WGS) entry which is preliminary data.</text>
</comment>
<feature type="compositionally biased region" description="Low complexity" evidence="1">
    <location>
        <begin position="426"/>
        <end position="450"/>
    </location>
</feature>
<feature type="compositionally biased region" description="Low complexity" evidence="1">
    <location>
        <begin position="83"/>
        <end position="94"/>
    </location>
</feature>
<evidence type="ECO:0000313" key="3">
    <source>
        <dbReference type="Proteomes" id="UP001201163"/>
    </source>
</evidence>
<feature type="region of interest" description="Disordered" evidence="1">
    <location>
        <begin position="78"/>
        <end position="101"/>
    </location>
</feature>
<name>A0AAD4QCR5_9AGAM</name>
<proteinExistence type="predicted"/>
<organism evidence="2 3">
    <name type="scientific">Lactarius akahatsu</name>
    <dbReference type="NCBI Taxonomy" id="416441"/>
    <lineage>
        <taxon>Eukaryota</taxon>
        <taxon>Fungi</taxon>
        <taxon>Dikarya</taxon>
        <taxon>Basidiomycota</taxon>
        <taxon>Agaricomycotina</taxon>
        <taxon>Agaricomycetes</taxon>
        <taxon>Russulales</taxon>
        <taxon>Russulaceae</taxon>
        <taxon>Lactarius</taxon>
    </lineage>
</organism>
<dbReference type="AlphaFoldDB" id="A0AAD4QCR5"/>
<evidence type="ECO:0000313" key="2">
    <source>
        <dbReference type="EMBL" id="KAH8989749.1"/>
    </source>
</evidence>
<accession>A0AAD4QCR5</accession>
<feature type="compositionally biased region" description="Acidic residues" evidence="1">
    <location>
        <begin position="356"/>
        <end position="365"/>
    </location>
</feature>